<feature type="domain" description="DNA methylase N-4/N-6" evidence="5">
    <location>
        <begin position="83"/>
        <end position="349"/>
    </location>
</feature>
<evidence type="ECO:0000256" key="2">
    <source>
        <dbReference type="ARBA" id="ARBA00022603"/>
    </source>
</evidence>
<dbReference type="EC" id="2.1.1.72" evidence="6"/>
<dbReference type="GO" id="GO:0008170">
    <property type="term" value="F:N-methyltransferase activity"/>
    <property type="evidence" value="ECO:0007669"/>
    <property type="project" value="InterPro"/>
</dbReference>
<evidence type="ECO:0000256" key="1">
    <source>
        <dbReference type="ARBA" id="ARBA00006594"/>
    </source>
</evidence>
<dbReference type="InterPro" id="IPR002052">
    <property type="entry name" value="DNA_methylase_N6_adenine_CS"/>
</dbReference>
<dbReference type="GO" id="GO:0032259">
    <property type="term" value="P:methylation"/>
    <property type="evidence" value="ECO:0007669"/>
    <property type="project" value="UniProtKB-KW"/>
</dbReference>
<comment type="similarity">
    <text evidence="1">Belongs to the N(4)/N(6)-methyltransferase family.</text>
</comment>
<dbReference type="GO" id="GO:0009007">
    <property type="term" value="F:site-specific DNA-methyltransferase (adenine-specific) activity"/>
    <property type="evidence" value="ECO:0007669"/>
    <property type="project" value="UniProtKB-EC"/>
</dbReference>
<evidence type="ECO:0000256" key="4">
    <source>
        <dbReference type="ARBA" id="ARBA00022691"/>
    </source>
</evidence>
<dbReference type="Pfam" id="PF01555">
    <property type="entry name" value="N6_N4_Mtase"/>
    <property type="match status" value="1"/>
</dbReference>
<dbReference type="Gene3D" id="3.40.50.150">
    <property type="entry name" value="Vaccinia Virus protein VP39"/>
    <property type="match status" value="1"/>
</dbReference>
<evidence type="ECO:0000256" key="3">
    <source>
        <dbReference type="ARBA" id="ARBA00022679"/>
    </source>
</evidence>
<organism evidence="6">
    <name type="scientific">termite gut metagenome</name>
    <dbReference type="NCBI Taxonomy" id="433724"/>
    <lineage>
        <taxon>unclassified sequences</taxon>
        <taxon>metagenomes</taxon>
        <taxon>organismal metagenomes</taxon>
    </lineage>
</organism>
<evidence type="ECO:0000259" key="5">
    <source>
        <dbReference type="Pfam" id="PF01555"/>
    </source>
</evidence>
<dbReference type="InterPro" id="IPR002295">
    <property type="entry name" value="N4/N6-MTase_EcoPI_Mod-like"/>
</dbReference>
<sequence length="623" mass="72010">MPVKYIPYYPNTVEGQAILDNIIRVQRVLRYHENKKVYDRIIRGMPYYEVEPIETIGTASDNLVIRGECISACAYLKEKGIKVDLVYIDPPFASGADYAKKVYLRRNPRLAEKIATTKKELDVENLKAFEEKMYGDIWQKEDYLNWLYENLMAIKSILSNTGSIFLHLDWHISHYAKILMDEIFGEDNLVNEIIWWYPSGSDPSKNFNRKHDNIFWYAKDKTDNYIFNFDEVAIPYTEEQEARFSEWDEEKQNWFYWNKNPRGETVKTFKKSGIGEYDVWNIGIDATGNKNIGYATSKPPKLLERIIKATSNKNMLVADFFGGSGVTAKVASDLGRKFIHVDIGINSIQTVRDRLSEAKANFQILEIKDGVSLFRNPKQTMDKLASLIPGFQRNISGISNFWFGAITEAKLGIIPVYIPNLCNTQEKVLDIPIINTIINQELQRLEVNARKVIVYYIDIDNQQALEKFIRKNNATEIEVELKDMKNLLHEIVMEDIVEFKTTKIKDGYEIEITKFISDCLIREIHEFNQKGNLQSLIKGEKFEPISISESGLELIELIALDCENTEKQWHSSTETKIDKLGYVIKNGLKSKDFWNGKIASDKKPLRLKIRSISGDETIKFVNT</sequence>
<dbReference type="InterPro" id="IPR029063">
    <property type="entry name" value="SAM-dependent_MTases_sf"/>
</dbReference>
<dbReference type="SUPFAM" id="SSF53335">
    <property type="entry name" value="S-adenosyl-L-methionine-dependent methyltransferases"/>
    <property type="match status" value="1"/>
</dbReference>
<accession>A0A5J4S460</accession>
<keyword evidence="2 6" id="KW-0489">Methyltransferase</keyword>
<dbReference type="PRINTS" id="PR00506">
    <property type="entry name" value="D21N6MTFRASE"/>
</dbReference>
<protein>
    <submittedName>
        <fullName evidence="6">Modification methylase RsrI</fullName>
        <ecNumber evidence="6">2.1.1.72</ecNumber>
    </submittedName>
</protein>
<dbReference type="GO" id="GO:0003677">
    <property type="term" value="F:DNA binding"/>
    <property type="evidence" value="ECO:0007669"/>
    <property type="project" value="InterPro"/>
</dbReference>
<proteinExistence type="inferred from homology"/>
<keyword evidence="3 6" id="KW-0808">Transferase</keyword>
<dbReference type="PROSITE" id="PS00092">
    <property type="entry name" value="N6_MTASE"/>
    <property type="match status" value="1"/>
</dbReference>
<gene>
    <name evidence="6" type="ORF">EZS27_011334</name>
</gene>
<dbReference type="AlphaFoldDB" id="A0A5J4S460"/>
<reference evidence="6" key="1">
    <citation type="submission" date="2019-03" db="EMBL/GenBank/DDBJ databases">
        <title>Single cell metagenomics reveals metabolic interactions within the superorganism composed of flagellate Streblomastix strix and complex community of Bacteroidetes bacteria on its surface.</title>
        <authorList>
            <person name="Treitli S.C."/>
            <person name="Kolisko M."/>
            <person name="Husnik F."/>
            <person name="Keeling P."/>
            <person name="Hampl V."/>
        </authorList>
    </citation>
    <scope>NUCLEOTIDE SEQUENCE</scope>
    <source>
        <strain evidence="6">STM</strain>
    </source>
</reference>
<name>A0A5J4S460_9ZZZZ</name>
<dbReference type="EMBL" id="SNRY01000431">
    <property type="protein sequence ID" value="KAA6340816.1"/>
    <property type="molecule type" value="Genomic_DNA"/>
</dbReference>
<evidence type="ECO:0000313" key="6">
    <source>
        <dbReference type="EMBL" id="KAA6340816.1"/>
    </source>
</evidence>
<keyword evidence="4" id="KW-0949">S-adenosyl-L-methionine</keyword>
<dbReference type="InterPro" id="IPR002941">
    <property type="entry name" value="DNA_methylase_N4/N6"/>
</dbReference>
<comment type="caution">
    <text evidence="6">The sequence shown here is derived from an EMBL/GenBank/DDBJ whole genome shotgun (WGS) entry which is preliminary data.</text>
</comment>